<evidence type="ECO:0000256" key="2">
    <source>
        <dbReference type="SAM" id="Phobius"/>
    </source>
</evidence>
<dbReference type="Pfam" id="PF03544">
    <property type="entry name" value="TonB_C"/>
    <property type="match status" value="1"/>
</dbReference>
<keyword evidence="5" id="KW-1185">Reference proteome</keyword>
<protein>
    <submittedName>
        <fullName evidence="4">Energy transducer TonB</fullName>
    </submittedName>
</protein>
<dbReference type="InterPro" id="IPR051045">
    <property type="entry name" value="TonB-dependent_transducer"/>
</dbReference>
<feature type="transmembrane region" description="Helical" evidence="2">
    <location>
        <begin position="35"/>
        <end position="57"/>
    </location>
</feature>
<evidence type="ECO:0000313" key="4">
    <source>
        <dbReference type="EMBL" id="UYW00630.1"/>
    </source>
</evidence>
<feature type="region of interest" description="Disordered" evidence="1">
    <location>
        <begin position="136"/>
        <end position="175"/>
    </location>
</feature>
<feature type="compositionally biased region" description="Basic and acidic residues" evidence="1">
    <location>
        <begin position="136"/>
        <end position="167"/>
    </location>
</feature>
<organism evidence="4 5">
    <name type="scientific">Flavobacterium agricola</name>
    <dbReference type="NCBI Taxonomy" id="2870839"/>
    <lineage>
        <taxon>Bacteria</taxon>
        <taxon>Pseudomonadati</taxon>
        <taxon>Bacteroidota</taxon>
        <taxon>Flavobacteriia</taxon>
        <taxon>Flavobacteriales</taxon>
        <taxon>Flavobacteriaceae</taxon>
        <taxon>Flavobacterium</taxon>
    </lineage>
</organism>
<evidence type="ECO:0000313" key="5">
    <source>
        <dbReference type="Proteomes" id="UP001163328"/>
    </source>
</evidence>
<dbReference type="PANTHER" id="PTHR33446:SF2">
    <property type="entry name" value="PROTEIN TONB"/>
    <property type="match status" value="1"/>
</dbReference>
<keyword evidence="2" id="KW-0812">Transmembrane</keyword>
<accession>A0ABY6LYX2</accession>
<feature type="domain" description="TonB C-terminal" evidence="3">
    <location>
        <begin position="217"/>
        <end position="276"/>
    </location>
</feature>
<dbReference type="Proteomes" id="UP001163328">
    <property type="component" value="Chromosome"/>
</dbReference>
<evidence type="ECO:0000256" key="1">
    <source>
        <dbReference type="SAM" id="MobiDB-lite"/>
    </source>
</evidence>
<dbReference type="SUPFAM" id="SSF74653">
    <property type="entry name" value="TolA/TonB C-terminal domain"/>
    <property type="match status" value="1"/>
</dbReference>
<proteinExistence type="predicted"/>
<dbReference type="InterPro" id="IPR037682">
    <property type="entry name" value="TonB_C"/>
</dbReference>
<feature type="compositionally biased region" description="Pro residues" evidence="1">
    <location>
        <begin position="93"/>
        <end position="102"/>
    </location>
</feature>
<dbReference type="Gene3D" id="3.30.1150.10">
    <property type="match status" value="1"/>
</dbReference>
<keyword evidence="2" id="KW-0472">Membrane</keyword>
<keyword evidence="2" id="KW-1133">Transmembrane helix</keyword>
<dbReference type="EMBL" id="CP081495">
    <property type="protein sequence ID" value="UYW00630.1"/>
    <property type="molecule type" value="Genomic_DNA"/>
</dbReference>
<dbReference type="PANTHER" id="PTHR33446">
    <property type="entry name" value="PROTEIN TONB-RELATED"/>
    <property type="match status" value="1"/>
</dbReference>
<dbReference type="RefSeq" id="WP_264432584.1">
    <property type="nucleotide sequence ID" value="NZ_CP081495.1"/>
</dbReference>
<sequence length="280" mass="30863">MAKLDLFKQEWLDMLFEGRNKSYGAYELRAEAPKILTTSFFIGATVFVAAIVSPLLFAGNDNENVEQDVVLVTMADIEMPDIPEIPEIEEELPPPPPPPPAEEPAKSVNDEVKFTEPEIVKAEEVKEEIATVEDLKKADPGQKTQEGDKEKGEIKVAERTGEADKGKGTSGGDGDGNQIYYAVEKSAQPAGGLPSFYKSFASKFNAPEVDEGVRQIRVMLQFVVEKDGSFTDIKVLRDPGYGAGREAMRVLRSMPKWTPAEQNGRKVRSQFTLPITINVQ</sequence>
<gene>
    <name evidence="4" type="ORF">K5I29_08770</name>
</gene>
<feature type="region of interest" description="Disordered" evidence="1">
    <location>
        <begin position="87"/>
        <end position="107"/>
    </location>
</feature>
<evidence type="ECO:0000259" key="3">
    <source>
        <dbReference type="Pfam" id="PF03544"/>
    </source>
</evidence>
<reference evidence="4" key="1">
    <citation type="submission" date="2021-08" db="EMBL/GenBank/DDBJ databases">
        <title>Flavobacterium sp. strain CC-SYL302.</title>
        <authorList>
            <person name="Lin S.-Y."/>
            <person name="Lee T.-H."/>
            <person name="Young C.-C."/>
        </authorList>
    </citation>
    <scope>NUCLEOTIDE SEQUENCE</scope>
    <source>
        <strain evidence="4">CC-SYL302</strain>
    </source>
</reference>
<name>A0ABY6LYX2_9FLAO</name>